<proteinExistence type="predicted"/>
<dbReference type="Proteomes" id="UP000242683">
    <property type="component" value="Unassembled WGS sequence"/>
</dbReference>
<name>A0A1Y3GA81_9PROT</name>
<gene>
    <name evidence="1" type="ORF">HK23_14380</name>
</gene>
<evidence type="ECO:0000313" key="1">
    <source>
        <dbReference type="EMBL" id="OUJ06656.1"/>
    </source>
</evidence>
<protein>
    <submittedName>
        <fullName evidence="1">Uncharacterized protein</fullName>
    </submittedName>
</protein>
<dbReference type="AlphaFoldDB" id="A0A1Y3GA81"/>
<accession>A0A1Y3GA81</accession>
<organism evidence="1 2">
    <name type="scientific">Acetobacter malorum</name>
    <dbReference type="NCBI Taxonomy" id="178901"/>
    <lineage>
        <taxon>Bacteria</taxon>
        <taxon>Pseudomonadati</taxon>
        <taxon>Pseudomonadota</taxon>
        <taxon>Alphaproteobacteria</taxon>
        <taxon>Acetobacterales</taxon>
        <taxon>Acetobacteraceae</taxon>
        <taxon>Acetobacter</taxon>
    </lineage>
</organism>
<comment type="caution">
    <text evidence="1">The sequence shown here is derived from an EMBL/GenBank/DDBJ whole genome shotgun (WGS) entry which is preliminary data.</text>
</comment>
<sequence length="130" mass="14991">MQQFLEEPKMQKGQVMTDLEIDNVSNAQEYLKSNDTYSDQKFSANVIIRGFGKCEDISNIRVKTNIYDTNLVFEFDIDDIGEEESGKCPSAFHTKSFHDNKSIWSFNEDTLTIKGKYFGKEYTAEFSPVE</sequence>
<reference evidence="2" key="1">
    <citation type="submission" date="2014-06" db="EMBL/GenBank/DDBJ databases">
        <authorList>
            <person name="Winans N.J."/>
            <person name="Newell P.D."/>
            <person name="Douglas A.E."/>
        </authorList>
    </citation>
    <scope>NUCLEOTIDE SEQUENCE [LARGE SCALE GENOMIC DNA]</scope>
    <source>
        <strain evidence="2">DsW_057</strain>
    </source>
</reference>
<dbReference type="EMBL" id="JOPG01000009">
    <property type="protein sequence ID" value="OUJ06656.1"/>
    <property type="molecule type" value="Genomic_DNA"/>
</dbReference>
<evidence type="ECO:0000313" key="2">
    <source>
        <dbReference type="Proteomes" id="UP000242683"/>
    </source>
</evidence>